<dbReference type="EMBL" id="BPMK01000014">
    <property type="protein sequence ID" value="GIZ53081.1"/>
    <property type="molecule type" value="Genomic_DNA"/>
</dbReference>
<evidence type="ECO:0000313" key="3">
    <source>
        <dbReference type="Proteomes" id="UP000887222"/>
    </source>
</evidence>
<organism evidence="2 3">
    <name type="scientific">Noviherbaspirillum aridicola</name>
    <dbReference type="NCBI Taxonomy" id="2849687"/>
    <lineage>
        <taxon>Bacteria</taxon>
        <taxon>Pseudomonadati</taxon>
        <taxon>Pseudomonadota</taxon>
        <taxon>Betaproteobacteria</taxon>
        <taxon>Burkholderiales</taxon>
        <taxon>Oxalobacteraceae</taxon>
        <taxon>Noviherbaspirillum</taxon>
    </lineage>
</organism>
<comment type="caution">
    <text evidence="2">The sequence shown here is derived from an EMBL/GenBank/DDBJ whole genome shotgun (WGS) entry which is preliminary data.</text>
</comment>
<dbReference type="Proteomes" id="UP000887222">
    <property type="component" value="Unassembled WGS sequence"/>
</dbReference>
<keyword evidence="1" id="KW-0732">Signal</keyword>
<sequence>MSAWAIQSAFLYCTAAMATSMISFDVGLPGEELVLDCRDFNQKKKIPWNQGLGKTTQGSSTELFTGNVE</sequence>
<protein>
    <submittedName>
        <fullName evidence="2">Uncharacterized protein</fullName>
    </submittedName>
</protein>
<keyword evidence="3" id="KW-1185">Reference proteome</keyword>
<feature type="signal peptide" evidence="1">
    <location>
        <begin position="1"/>
        <end position="18"/>
    </location>
</feature>
<gene>
    <name evidence="2" type="ORF">NCCP691_30950</name>
</gene>
<accession>A0ABQ4Q7R4</accession>
<proteinExistence type="predicted"/>
<evidence type="ECO:0000313" key="2">
    <source>
        <dbReference type="EMBL" id="GIZ53081.1"/>
    </source>
</evidence>
<feature type="chain" id="PRO_5045984155" evidence="1">
    <location>
        <begin position="19"/>
        <end position="69"/>
    </location>
</feature>
<name>A0ABQ4Q7R4_9BURK</name>
<reference evidence="2 3" key="1">
    <citation type="journal article" date="2022" name="Int. J. Syst. Evol. Microbiol.">
        <title>Noviherbaspirillum aridicola sp. nov., isolated from an arid soil in Pakistan.</title>
        <authorList>
            <person name="Khan I.U."/>
            <person name="Saqib M."/>
            <person name="Amin A."/>
            <person name="Hussain F."/>
            <person name="Li L."/>
            <person name="Liu Y.H."/>
            <person name="Fang B.Z."/>
            <person name="Ahmed I."/>
            <person name="Li W.J."/>
        </authorList>
    </citation>
    <scope>NUCLEOTIDE SEQUENCE [LARGE SCALE GENOMIC DNA]</scope>
    <source>
        <strain evidence="2 3">NCCP-691</strain>
    </source>
</reference>
<evidence type="ECO:0000256" key="1">
    <source>
        <dbReference type="SAM" id="SignalP"/>
    </source>
</evidence>